<dbReference type="Proteomes" id="UP000464178">
    <property type="component" value="Chromosome"/>
</dbReference>
<evidence type="ECO:0000313" key="2">
    <source>
        <dbReference type="Proteomes" id="UP000464178"/>
    </source>
</evidence>
<proteinExistence type="predicted"/>
<dbReference type="EMBL" id="LR593886">
    <property type="protein sequence ID" value="VTR96861.1"/>
    <property type="molecule type" value="Genomic_DNA"/>
</dbReference>
<dbReference type="AlphaFoldDB" id="A0A6P2D6C3"/>
<reference evidence="1 2" key="1">
    <citation type="submission" date="2019-05" db="EMBL/GenBank/DDBJ databases">
        <authorList>
            <consortium name="Science for Life Laboratories"/>
        </authorList>
    </citation>
    <scope>NUCLEOTIDE SEQUENCE [LARGE SCALE GENOMIC DNA]</scope>
    <source>
        <strain evidence="1">Soil9</strain>
    </source>
</reference>
<name>A0A6P2D6C3_9BACT</name>
<accession>A0A6P2D6C3</accession>
<organism evidence="1 2">
    <name type="scientific">Gemmata massiliana</name>
    <dbReference type="NCBI Taxonomy" id="1210884"/>
    <lineage>
        <taxon>Bacteria</taxon>
        <taxon>Pseudomonadati</taxon>
        <taxon>Planctomycetota</taxon>
        <taxon>Planctomycetia</taxon>
        <taxon>Gemmatales</taxon>
        <taxon>Gemmataceae</taxon>
        <taxon>Gemmata</taxon>
    </lineage>
</organism>
<gene>
    <name evidence="1" type="ORF">SOIL9_10090</name>
</gene>
<keyword evidence="2" id="KW-1185">Reference proteome</keyword>
<dbReference type="RefSeq" id="WP_162670947.1">
    <property type="nucleotide sequence ID" value="NZ_LR593886.1"/>
</dbReference>
<evidence type="ECO:0000313" key="1">
    <source>
        <dbReference type="EMBL" id="VTR96861.1"/>
    </source>
</evidence>
<sequence length="169" mass="18641">MSKRFVLVVAVSIGLVAGSAPGSARRFLEDWPYDKLMKESDLVVVATAVKTEDAGDAPPKHSWPAELVGQNTTFEVQHALKGKAPDKQIKVLHFKFGDLKKERNLDGILDGLIFNGPLLVAFPSKNAPEHLLFLKGLKDGRYEPVSGRIDPQLSVRRLSKPESEIKTEK</sequence>
<protein>
    <submittedName>
        <fullName evidence="1">Uncharacterized protein</fullName>
    </submittedName>
</protein>
<dbReference type="KEGG" id="gms:SOIL9_10090"/>